<evidence type="ECO:0000313" key="3">
    <source>
        <dbReference type="Proteomes" id="UP000028073"/>
    </source>
</evidence>
<accession>A0A081NE12</accession>
<protein>
    <recommendedName>
        <fullName evidence="1">Microcystin LR degradation protein MlrC N-terminal domain-containing protein</fullName>
    </recommendedName>
</protein>
<organism evidence="2 3">
    <name type="scientific">Endozoicomonas numazuensis</name>
    <dbReference type="NCBI Taxonomy" id="1137799"/>
    <lineage>
        <taxon>Bacteria</taxon>
        <taxon>Pseudomonadati</taxon>
        <taxon>Pseudomonadota</taxon>
        <taxon>Gammaproteobacteria</taxon>
        <taxon>Oceanospirillales</taxon>
        <taxon>Endozoicomonadaceae</taxon>
        <taxon>Endozoicomonas</taxon>
    </lineage>
</organism>
<dbReference type="Proteomes" id="UP000028073">
    <property type="component" value="Unassembled WGS sequence"/>
</dbReference>
<dbReference type="EMBL" id="JOKH01000004">
    <property type="protein sequence ID" value="KEQ16685.1"/>
    <property type="molecule type" value="Genomic_DNA"/>
</dbReference>
<proteinExistence type="predicted"/>
<evidence type="ECO:0000313" key="2">
    <source>
        <dbReference type="EMBL" id="KEQ16685.1"/>
    </source>
</evidence>
<evidence type="ECO:0000259" key="1">
    <source>
        <dbReference type="Pfam" id="PF07364"/>
    </source>
</evidence>
<dbReference type="eggNOG" id="COG5476">
    <property type="taxonomic scope" value="Bacteria"/>
</dbReference>
<dbReference type="AlphaFoldDB" id="A0A081NE12"/>
<comment type="caution">
    <text evidence="2">The sequence shown here is derived from an EMBL/GenBank/DDBJ whole genome shotgun (WGS) entry which is preliminary data.</text>
</comment>
<keyword evidence="3" id="KW-1185">Reference proteome</keyword>
<reference evidence="2 3" key="1">
    <citation type="submission" date="2014-06" db="EMBL/GenBank/DDBJ databases">
        <title>Whole Genome Sequences of Three Symbiotic Endozoicomonas Bacteria.</title>
        <authorList>
            <person name="Neave M.J."/>
            <person name="Apprill A."/>
            <person name="Voolstra C.R."/>
        </authorList>
    </citation>
    <scope>NUCLEOTIDE SEQUENCE [LARGE SCALE GENOMIC DNA]</scope>
    <source>
        <strain evidence="2 3">DSM 25634</strain>
    </source>
</reference>
<sequence length="81" mass="9238">MRALIAMLKHETNSFSPLVTHLKRFKEWTLLYDEQIVEQFSNTNSATGGYLQLLDELRIPLITPVAAEAMPSGPVDDETFW</sequence>
<dbReference type="Pfam" id="PF07364">
    <property type="entry name" value="DUF1485"/>
    <property type="match status" value="1"/>
</dbReference>
<feature type="domain" description="Microcystin LR degradation protein MlrC N-terminal" evidence="1">
    <location>
        <begin position="2"/>
        <end position="80"/>
    </location>
</feature>
<name>A0A081NE12_9GAMM</name>
<dbReference type="OrthoDB" id="5288421at2"/>
<dbReference type="InterPro" id="IPR015995">
    <property type="entry name" value="MlrC_N"/>
</dbReference>
<gene>
    <name evidence="2" type="ORF">GZ78_18445</name>
</gene>